<feature type="compositionally biased region" description="Polar residues" evidence="1">
    <location>
        <begin position="388"/>
        <end position="404"/>
    </location>
</feature>
<feature type="compositionally biased region" description="Polar residues" evidence="1">
    <location>
        <begin position="298"/>
        <end position="309"/>
    </location>
</feature>
<feature type="compositionally biased region" description="Basic and acidic residues" evidence="1">
    <location>
        <begin position="798"/>
        <end position="826"/>
    </location>
</feature>
<sequence>MASIIPQQRPSPHVAPNVPSPLRRASSHSSIPSTTTPGGSKLASPPHSRSSTSELGDIPGTYPRDPRIALEHLNDKADMTGTESSATNNGTILDAAREDWRHAVDVASSYLPGTVVGAFGYAFPFGTTNPEETEKKLQEGGVDRAPRESTKFKFEPKDVAVGGIVSDFNPLSSRSRATPSSTSGVGTNSNTPKKPFTSPSVGHALDSTAPKSESESNSKNDALGPTAVPASKDKKDDDVQEISIKQPQSQSSDLRKRAIETAALGAGIGTLGGAAYESSRSPAQPSSKVNPKAEDLTSPGSSGSVASEQSVKEQPAFATYAPAPETPSTSGAPTDSQPEPASKPAAPSTDTSGPKDIQKALSQSDAAGDSTVKGAEGLAVGAGAGQASSETSGTVPSQMQTPGKQGQKEEVEKDSIAPQDSKIKKGFWSAALVAGAGVLGGAALHYSHKNGEDDSSRMTEGSPASQSQSQPQHQIQPESHSKANTDQSTGAGGDKDAQSTDKKGMAAAAATGAGVGAIGTGLVSDKKSETDQHAESRKKEAEKREKDMKRHEKDSVAPVAASSSDKRSAAKKEDKRDAKEAEKQHQAAKREKEVKKHEKDVIAAEAVAGDSKRAKRAEGPKETTQSQQGEKVAAVAKTKDRSKGLAAGAAGGTALGAGTGLAANSLSDAQKHQPSDELSPATTAQQTDTDLNKSSQQQDHPSIKAASDSPHRPGPIAHGAAGPYDVPKSGADSDFPLPSANASSTDVAKAVDIDGSGKPSTAEDNKFDSKARSKSGTKTANTAAGVVTAGGAAGQYGDKSRYHASEGPQEKHEGGVLRSSTIERMKNGKNGNGDGSNGNGNGNGHGKKEGFVKHMVEKVKDKLHHHDK</sequence>
<dbReference type="OrthoDB" id="10691859at2759"/>
<feature type="compositionally biased region" description="Low complexity" evidence="1">
    <location>
        <begin position="374"/>
        <end position="387"/>
    </location>
</feature>
<feature type="compositionally biased region" description="Basic and acidic residues" evidence="1">
    <location>
        <begin position="406"/>
        <end position="415"/>
    </location>
</feature>
<dbReference type="AlphaFoldDB" id="A0A9Q5HRV6"/>
<feature type="compositionally biased region" description="Basic and acidic residues" evidence="1">
    <location>
        <begin position="564"/>
        <end position="602"/>
    </location>
</feature>
<feature type="compositionally biased region" description="Gly residues" evidence="1">
    <location>
        <begin position="649"/>
        <end position="659"/>
    </location>
</feature>
<dbReference type="EMBL" id="LNZH02000214">
    <property type="protein sequence ID" value="OCB84719.1"/>
    <property type="molecule type" value="Genomic_DNA"/>
</dbReference>
<feature type="compositionally biased region" description="Gly residues" evidence="1">
    <location>
        <begin position="830"/>
        <end position="844"/>
    </location>
</feature>
<name>A0A9Q5HRV6_SANBA</name>
<feature type="region of interest" description="Disordered" evidence="1">
    <location>
        <begin position="446"/>
        <end position="868"/>
    </location>
</feature>
<feature type="compositionally biased region" description="Polar residues" evidence="1">
    <location>
        <begin position="680"/>
        <end position="700"/>
    </location>
</feature>
<feature type="compositionally biased region" description="Polar residues" evidence="1">
    <location>
        <begin position="278"/>
        <end position="289"/>
    </location>
</feature>
<feature type="compositionally biased region" description="Basic and acidic residues" evidence="1">
    <location>
        <begin position="846"/>
        <end position="868"/>
    </location>
</feature>
<feature type="region of interest" description="Disordered" evidence="1">
    <location>
        <begin position="271"/>
        <end position="421"/>
    </location>
</feature>
<organism evidence="2 3">
    <name type="scientific">Sanghuangporus baumii</name>
    <name type="common">Phellinus baumii</name>
    <dbReference type="NCBI Taxonomy" id="108892"/>
    <lineage>
        <taxon>Eukaryota</taxon>
        <taxon>Fungi</taxon>
        <taxon>Dikarya</taxon>
        <taxon>Basidiomycota</taxon>
        <taxon>Agaricomycotina</taxon>
        <taxon>Agaricomycetes</taxon>
        <taxon>Hymenochaetales</taxon>
        <taxon>Hymenochaetaceae</taxon>
        <taxon>Sanghuangporus</taxon>
    </lineage>
</organism>
<feature type="region of interest" description="Disordered" evidence="1">
    <location>
        <begin position="1"/>
        <end position="90"/>
    </location>
</feature>
<feature type="compositionally biased region" description="Polar residues" evidence="1">
    <location>
        <begin position="81"/>
        <end position="90"/>
    </location>
</feature>
<feature type="compositionally biased region" description="Polar residues" evidence="1">
    <location>
        <begin position="243"/>
        <end position="252"/>
    </location>
</feature>
<feature type="compositionally biased region" description="Polar residues" evidence="1">
    <location>
        <begin position="1"/>
        <end position="10"/>
    </location>
</feature>
<feature type="compositionally biased region" description="Basic and acidic residues" evidence="1">
    <location>
        <begin position="610"/>
        <end position="621"/>
    </location>
</feature>
<feature type="region of interest" description="Disordered" evidence="1">
    <location>
        <begin position="127"/>
        <end position="257"/>
    </location>
</feature>
<reference evidence="2" key="1">
    <citation type="submission" date="2016-06" db="EMBL/GenBank/DDBJ databases">
        <title>Draft Genome sequence of the fungus Inonotus baumii.</title>
        <authorList>
            <person name="Zhu H."/>
            <person name="Lin W."/>
        </authorList>
    </citation>
    <scope>NUCLEOTIDE SEQUENCE</scope>
    <source>
        <strain evidence="2">821</strain>
    </source>
</reference>
<feature type="compositionally biased region" description="Basic and acidic residues" evidence="1">
    <location>
        <begin position="524"/>
        <end position="555"/>
    </location>
</feature>
<feature type="compositionally biased region" description="Low complexity" evidence="1">
    <location>
        <begin position="172"/>
        <end position="192"/>
    </location>
</feature>
<comment type="caution">
    <text evidence="2">The sequence shown here is derived from an EMBL/GenBank/DDBJ whole genome shotgun (WGS) entry which is preliminary data.</text>
</comment>
<evidence type="ECO:0000313" key="2">
    <source>
        <dbReference type="EMBL" id="OCB84719.1"/>
    </source>
</evidence>
<evidence type="ECO:0000313" key="3">
    <source>
        <dbReference type="Proteomes" id="UP000757232"/>
    </source>
</evidence>
<feature type="compositionally biased region" description="Low complexity" evidence="1">
    <location>
        <begin position="776"/>
        <end position="790"/>
    </location>
</feature>
<dbReference type="Proteomes" id="UP000757232">
    <property type="component" value="Unassembled WGS sequence"/>
</dbReference>
<accession>A0A9Q5HRV6</accession>
<feature type="compositionally biased region" description="Basic and acidic residues" evidence="1">
    <location>
        <begin position="132"/>
        <end position="158"/>
    </location>
</feature>
<gene>
    <name evidence="2" type="ORF">A7U60_g8243</name>
</gene>
<proteinExistence type="predicted"/>
<feature type="compositionally biased region" description="Basic and acidic residues" evidence="1">
    <location>
        <begin position="493"/>
        <end position="504"/>
    </location>
</feature>
<keyword evidence="3" id="KW-1185">Reference proteome</keyword>
<feature type="compositionally biased region" description="Polar residues" evidence="1">
    <location>
        <begin position="326"/>
        <end position="339"/>
    </location>
</feature>
<feature type="compositionally biased region" description="Basic and acidic residues" evidence="1">
    <location>
        <begin position="761"/>
        <end position="771"/>
    </location>
</feature>
<protein>
    <submittedName>
        <fullName evidence="2">Uncharacterized protein</fullName>
    </submittedName>
</protein>
<evidence type="ECO:0000256" key="1">
    <source>
        <dbReference type="SAM" id="MobiDB-lite"/>
    </source>
</evidence>
<feature type="compositionally biased region" description="Low complexity" evidence="1">
    <location>
        <begin position="27"/>
        <end position="40"/>
    </location>
</feature>
<feature type="compositionally biased region" description="Basic and acidic residues" evidence="1">
    <location>
        <begin position="64"/>
        <end position="78"/>
    </location>
</feature>
<feature type="compositionally biased region" description="Low complexity" evidence="1">
    <location>
        <begin position="462"/>
        <end position="478"/>
    </location>
</feature>